<dbReference type="STRING" id="879819.A0A0J0XDZ6"/>
<dbReference type="PANTHER" id="PTHR36156:SF2">
    <property type="entry name" value="CUPIN TYPE-2 DOMAIN-CONTAINING PROTEIN"/>
    <property type="match status" value="1"/>
</dbReference>
<dbReference type="Gene3D" id="2.60.120.10">
    <property type="entry name" value="Jelly Rolls"/>
    <property type="match status" value="1"/>
</dbReference>
<dbReference type="Proteomes" id="UP000053611">
    <property type="component" value="Unassembled WGS sequence"/>
</dbReference>
<evidence type="ECO:0000313" key="2">
    <source>
        <dbReference type="EMBL" id="KLT39330.1"/>
    </source>
</evidence>
<gene>
    <name evidence="2" type="ORF">CC85DRAFT_265599</name>
</gene>
<dbReference type="OrthoDB" id="5840532at2759"/>
<dbReference type="CDD" id="cd02231">
    <property type="entry name" value="cupin_BLL6423-like"/>
    <property type="match status" value="1"/>
</dbReference>
<protein>
    <recommendedName>
        <fullName evidence="1">Cupin type-2 domain-containing protein</fullName>
    </recommendedName>
</protein>
<evidence type="ECO:0000313" key="3">
    <source>
        <dbReference type="Proteomes" id="UP000053611"/>
    </source>
</evidence>
<dbReference type="InterPro" id="IPR013096">
    <property type="entry name" value="Cupin_2"/>
</dbReference>
<dbReference type="InterPro" id="IPR047142">
    <property type="entry name" value="OryJ/VirC-like"/>
</dbReference>
<dbReference type="InterPro" id="IPR011051">
    <property type="entry name" value="RmlC_Cupin_sf"/>
</dbReference>
<dbReference type="GeneID" id="28981603"/>
<dbReference type="Pfam" id="PF07883">
    <property type="entry name" value="Cupin_2"/>
    <property type="match status" value="1"/>
</dbReference>
<dbReference type="SUPFAM" id="SSF51182">
    <property type="entry name" value="RmlC-like cupins"/>
    <property type="match status" value="1"/>
</dbReference>
<proteinExistence type="predicted"/>
<sequence>MAVTPSAARYITGHDASGKSVFLYEGAIPTFTAGLDAVTQHGLPWSAADPPDLADNTDTQLTTTTQIHTGAGSTARFLVVPPGNTAVMHRTATLDYIIIQKGEIVLELDDGSERVCREGDLVVQRGTNHAWHNRSDKPCQFYAIILTAPLPKINGKQLEASHA</sequence>
<name>A0A0J0XDZ6_9TREE</name>
<keyword evidence="3" id="KW-1185">Reference proteome</keyword>
<evidence type="ECO:0000259" key="1">
    <source>
        <dbReference type="Pfam" id="PF07883"/>
    </source>
</evidence>
<reference evidence="2 3" key="1">
    <citation type="submission" date="2015-03" db="EMBL/GenBank/DDBJ databases">
        <title>Genomics and transcriptomics of the oil-accumulating basidiomycete yeast T. oleaginosus allow insights into substrate utilization and the diverse evolutionary trajectories of mating systems in fungi.</title>
        <authorList>
            <consortium name="DOE Joint Genome Institute"/>
            <person name="Kourist R."/>
            <person name="Kracht O."/>
            <person name="Bracharz F."/>
            <person name="Lipzen A."/>
            <person name="Nolan M."/>
            <person name="Ohm R."/>
            <person name="Grigoriev I."/>
            <person name="Sun S."/>
            <person name="Heitman J."/>
            <person name="Bruck T."/>
            <person name="Nowrousian M."/>
        </authorList>
    </citation>
    <scope>NUCLEOTIDE SEQUENCE [LARGE SCALE GENOMIC DNA]</scope>
    <source>
        <strain evidence="2 3">IBC0246</strain>
    </source>
</reference>
<dbReference type="InterPro" id="IPR014710">
    <property type="entry name" value="RmlC-like_jellyroll"/>
</dbReference>
<feature type="domain" description="Cupin type-2" evidence="1">
    <location>
        <begin position="78"/>
        <end position="144"/>
    </location>
</feature>
<dbReference type="PANTHER" id="PTHR36156">
    <property type="entry name" value="SLR2101 PROTEIN"/>
    <property type="match status" value="1"/>
</dbReference>
<accession>A0A0J0XDZ6</accession>
<dbReference type="AlphaFoldDB" id="A0A0J0XDZ6"/>
<dbReference type="EMBL" id="KQ087262">
    <property type="protein sequence ID" value="KLT39330.1"/>
    <property type="molecule type" value="Genomic_DNA"/>
</dbReference>
<organism evidence="2 3">
    <name type="scientific">Cutaneotrichosporon oleaginosum</name>
    <dbReference type="NCBI Taxonomy" id="879819"/>
    <lineage>
        <taxon>Eukaryota</taxon>
        <taxon>Fungi</taxon>
        <taxon>Dikarya</taxon>
        <taxon>Basidiomycota</taxon>
        <taxon>Agaricomycotina</taxon>
        <taxon>Tremellomycetes</taxon>
        <taxon>Trichosporonales</taxon>
        <taxon>Trichosporonaceae</taxon>
        <taxon>Cutaneotrichosporon</taxon>
    </lineage>
</organism>